<evidence type="ECO:0000313" key="5">
    <source>
        <dbReference type="EnsemblPlants" id="AUR62017226-RA:cds"/>
    </source>
</evidence>
<dbReference type="PANTHER" id="PTHR48049">
    <property type="entry name" value="GLYCOSYLTRANSFERASE"/>
    <property type="match status" value="1"/>
</dbReference>
<dbReference type="SUPFAM" id="SSF53756">
    <property type="entry name" value="UDP-Glycosyltransferase/glycogen phosphorylase"/>
    <property type="match status" value="1"/>
</dbReference>
<keyword evidence="3 4" id="KW-0808">Transferase</keyword>
<dbReference type="Proteomes" id="UP000596660">
    <property type="component" value="Unplaced"/>
</dbReference>
<dbReference type="Gene3D" id="3.40.50.2000">
    <property type="entry name" value="Glycogen Phosphorylase B"/>
    <property type="match status" value="1"/>
</dbReference>
<comment type="similarity">
    <text evidence="2 4">Belongs to the UDP-glycosyltransferase family.</text>
</comment>
<evidence type="ECO:0000256" key="1">
    <source>
        <dbReference type="ARBA" id="ARBA00004721"/>
    </source>
</evidence>
<dbReference type="EnsemblPlants" id="AUR62017226-RA">
    <property type="protein sequence ID" value="AUR62017226-RA:cds"/>
    <property type="gene ID" value="AUR62017226"/>
</dbReference>
<comment type="pathway">
    <text evidence="1">Secondary metabolite biosynthesis; terpenoid biosynthesis.</text>
</comment>
<reference evidence="5" key="2">
    <citation type="submission" date="2021-03" db="UniProtKB">
        <authorList>
            <consortium name="EnsemblPlants"/>
        </authorList>
    </citation>
    <scope>IDENTIFICATION</scope>
</reference>
<evidence type="ECO:0000256" key="4">
    <source>
        <dbReference type="RuleBase" id="RU003718"/>
    </source>
</evidence>
<reference evidence="5" key="1">
    <citation type="journal article" date="2017" name="Nature">
        <title>The genome of Chenopodium quinoa.</title>
        <authorList>
            <person name="Jarvis D.E."/>
            <person name="Ho Y.S."/>
            <person name="Lightfoot D.J."/>
            <person name="Schmoeckel S.M."/>
            <person name="Li B."/>
            <person name="Borm T.J.A."/>
            <person name="Ohyanagi H."/>
            <person name="Mineta K."/>
            <person name="Michell C.T."/>
            <person name="Saber N."/>
            <person name="Kharbatia N.M."/>
            <person name="Rupper R.R."/>
            <person name="Sharp A.R."/>
            <person name="Dally N."/>
            <person name="Boughton B.A."/>
            <person name="Woo Y.H."/>
            <person name="Gao G."/>
            <person name="Schijlen E.G.W.M."/>
            <person name="Guo X."/>
            <person name="Momin A.A."/>
            <person name="Negrao S."/>
            <person name="Al-Babili S."/>
            <person name="Gehring C."/>
            <person name="Roessner U."/>
            <person name="Jung C."/>
            <person name="Murphy K."/>
            <person name="Arold S.T."/>
            <person name="Gojobori T."/>
            <person name="van der Linden C.G."/>
            <person name="van Loo E.N."/>
            <person name="Jellen E.N."/>
            <person name="Maughan P.J."/>
            <person name="Tester M."/>
        </authorList>
    </citation>
    <scope>NUCLEOTIDE SEQUENCE [LARGE SCALE GENOMIC DNA]</scope>
    <source>
        <strain evidence="5">cv. PI 614886</strain>
    </source>
</reference>
<protein>
    <submittedName>
        <fullName evidence="5">Uncharacterized protein</fullName>
    </submittedName>
</protein>
<dbReference type="PANTHER" id="PTHR48049:SF34">
    <property type="entry name" value="UDP-GLYCOSYLTRANSFERASE 79B30-LIKE"/>
    <property type="match status" value="1"/>
</dbReference>
<dbReference type="PROSITE" id="PS00375">
    <property type="entry name" value="UDPGT"/>
    <property type="match status" value="1"/>
</dbReference>
<dbReference type="InterPro" id="IPR035595">
    <property type="entry name" value="UDP_glycos_trans_CS"/>
</dbReference>
<sequence>MILFSDLSSQAILAALKPPEGFLTIESALPEGFIERTKGRGIVHGGWVQQQLILQHPSVGCFVTHCGVESLSEAMVSECQIVLMPQAVDQFLNAKFMSLELKVGVEVEKRDNDGYFTKEAIEKAVSLVMEPGSEVGRVVRANHAKWREFLLKKGLEDSYMSSLIQSLQQLLR</sequence>
<dbReference type="InterPro" id="IPR050481">
    <property type="entry name" value="UDP-glycosyltransf_plant"/>
</dbReference>
<dbReference type="Pfam" id="PF00201">
    <property type="entry name" value="UDPGT"/>
    <property type="match status" value="1"/>
</dbReference>
<dbReference type="GO" id="GO:0035251">
    <property type="term" value="F:UDP-glucosyltransferase activity"/>
    <property type="evidence" value="ECO:0007669"/>
    <property type="project" value="InterPro"/>
</dbReference>
<dbReference type="FunFam" id="3.40.50.2000:FF:000037">
    <property type="entry name" value="Glycosyltransferase"/>
    <property type="match status" value="1"/>
</dbReference>
<organism evidence="5 6">
    <name type="scientific">Chenopodium quinoa</name>
    <name type="common">Quinoa</name>
    <dbReference type="NCBI Taxonomy" id="63459"/>
    <lineage>
        <taxon>Eukaryota</taxon>
        <taxon>Viridiplantae</taxon>
        <taxon>Streptophyta</taxon>
        <taxon>Embryophyta</taxon>
        <taxon>Tracheophyta</taxon>
        <taxon>Spermatophyta</taxon>
        <taxon>Magnoliopsida</taxon>
        <taxon>eudicotyledons</taxon>
        <taxon>Gunneridae</taxon>
        <taxon>Pentapetalae</taxon>
        <taxon>Caryophyllales</taxon>
        <taxon>Chenopodiaceae</taxon>
        <taxon>Chenopodioideae</taxon>
        <taxon>Atripliceae</taxon>
        <taxon>Chenopodium</taxon>
    </lineage>
</organism>
<name>A0A803LQJ7_CHEQI</name>
<evidence type="ECO:0000256" key="3">
    <source>
        <dbReference type="ARBA" id="ARBA00022679"/>
    </source>
</evidence>
<dbReference type="AlphaFoldDB" id="A0A803LQJ7"/>
<evidence type="ECO:0000256" key="2">
    <source>
        <dbReference type="ARBA" id="ARBA00009995"/>
    </source>
</evidence>
<dbReference type="InterPro" id="IPR002213">
    <property type="entry name" value="UDP_glucos_trans"/>
</dbReference>
<accession>A0A803LQJ7</accession>
<dbReference type="OMA" id="ECQIVLM"/>
<keyword evidence="4" id="KW-0328">Glycosyltransferase</keyword>
<evidence type="ECO:0000313" key="6">
    <source>
        <dbReference type="Proteomes" id="UP000596660"/>
    </source>
</evidence>
<dbReference type="Gramene" id="AUR62017226-RA">
    <property type="protein sequence ID" value="AUR62017226-RA:cds"/>
    <property type="gene ID" value="AUR62017226"/>
</dbReference>
<keyword evidence="6" id="KW-1185">Reference proteome</keyword>
<proteinExistence type="inferred from homology"/>